<gene>
    <name evidence="2" type="ORF">QJS04_geneDACA006636</name>
</gene>
<evidence type="ECO:0000256" key="1">
    <source>
        <dbReference type="SAM" id="MobiDB-lite"/>
    </source>
</evidence>
<reference evidence="2" key="2">
    <citation type="submission" date="2023-06" db="EMBL/GenBank/DDBJ databases">
        <authorList>
            <person name="Ma L."/>
            <person name="Liu K.-W."/>
            <person name="Li Z."/>
            <person name="Hsiao Y.-Y."/>
            <person name="Qi Y."/>
            <person name="Fu T."/>
            <person name="Tang G."/>
            <person name="Zhang D."/>
            <person name="Sun W.-H."/>
            <person name="Liu D.-K."/>
            <person name="Li Y."/>
            <person name="Chen G.-Z."/>
            <person name="Liu X.-D."/>
            <person name="Liao X.-Y."/>
            <person name="Jiang Y.-T."/>
            <person name="Yu X."/>
            <person name="Hao Y."/>
            <person name="Huang J."/>
            <person name="Zhao X.-W."/>
            <person name="Ke S."/>
            <person name="Chen Y.-Y."/>
            <person name="Wu W.-L."/>
            <person name="Hsu J.-L."/>
            <person name="Lin Y.-F."/>
            <person name="Huang M.-D."/>
            <person name="Li C.-Y."/>
            <person name="Huang L."/>
            <person name="Wang Z.-W."/>
            <person name="Zhao X."/>
            <person name="Zhong W.-Y."/>
            <person name="Peng D.-H."/>
            <person name="Ahmad S."/>
            <person name="Lan S."/>
            <person name="Zhang J.-S."/>
            <person name="Tsai W.-C."/>
            <person name="Van De Peer Y."/>
            <person name="Liu Z.-J."/>
        </authorList>
    </citation>
    <scope>NUCLEOTIDE SEQUENCE</scope>
    <source>
        <strain evidence="2">SCP</strain>
        <tissue evidence="2">Leaves</tissue>
    </source>
</reference>
<dbReference type="EMBL" id="JAUJYN010000017">
    <property type="protein sequence ID" value="KAK1258435.1"/>
    <property type="molecule type" value="Genomic_DNA"/>
</dbReference>
<evidence type="ECO:0000313" key="2">
    <source>
        <dbReference type="EMBL" id="KAK1258435.1"/>
    </source>
</evidence>
<sequence length="72" mass="7955">MDSAAVRGGATPPMPSSQSGPRKEWQTVPDNSLRQSNTDDQLERGKIGQSDERTIYEVNNGKHCFLFFSILG</sequence>
<reference evidence="2" key="1">
    <citation type="journal article" date="2023" name="Nat. Commun.">
        <title>Diploid and tetraploid genomes of Acorus and the evolution of monocots.</title>
        <authorList>
            <person name="Ma L."/>
            <person name="Liu K.W."/>
            <person name="Li Z."/>
            <person name="Hsiao Y.Y."/>
            <person name="Qi Y."/>
            <person name="Fu T."/>
            <person name="Tang G.D."/>
            <person name="Zhang D."/>
            <person name="Sun W.H."/>
            <person name="Liu D.K."/>
            <person name="Li Y."/>
            <person name="Chen G.Z."/>
            <person name="Liu X.D."/>
            <person name="Liao X.Y."/>
            <person name="Jiang Y.T."/>
            <person name="Yu X."/>
            <person name="Hao Y."/>
            <person name="Huang J."/>
            <person name="Zhao X.W."/>
            <person name="Ke S."/>
            <person name="Chen Y.Y."/>
            <person name="Wu W.L."/>
            <person name="Hsu J.L."/>
            <person name="Lin Y.F."/>
            <person name="Huang M.D."/>
            <person name="Li C.Y."/>
            <person name="Huang L."/>
            <person name="Wang Z.W."/>
            <person name="Zhao X."/>
            <person name="Zhong W.Y."/>
            <person name="Peng D.H."/>
            <person name="Ahmad S."/>
            <person name="Lan S."/>
            <person name="Zhang J.S."/>
            <person name="Tsai W.C."/>
            <person name="Van de Peer Y."/>
            <person name="Liu Z.J."/>
        </authorList>
    </citation>
    <scope>NUCLEOTIDE SEQUENCE</scope>
    <source>
        <strain evidence="2">SCP</strain>
    </source>
</reference>
<dbReference type="AlphaFoldDB" id="A0AAV9A2P1"/>
<feature type="region of interest" description="Disordered" evidence="1">
    <location>
        <begin position="1"/>
        <end position="48"/>
    </location>
</feature>
<keyword evidence="3" id="KW-1185">Reference proteome</keyword>
<name>A0AAV9A2P1_ACOGR</name>
<evidence type="ECO:0000313" key="3">
    <source>
        <dbReference type="Proteomes" id="UP001179952"/>
    </source>
</evidence>
<feature type="compositionally biased region" description="Polar residues" evidence="1">
    <location>
        <begin position="28"/>
        <end position="39"/>
    </location>
</feature>
<protein>
    <submittedName>
        <fullName evidence="2">Uncharacterized protein</fullName>
    </submittedName>
</protein>
<organism evidence="2 3">
    <name type="scientific">Acorus gramineus</name>
    <name type="common">Dwarf sweet flag</name>
    <dbReference type="NCBI Taxonomy" id="55184"/>
    <lineage>
        <taxon>Eukaryota</taxon>
        <taxon>Viridiplantae</taxon>
        <taxon>Streptophyta</taxon>
        <taxon>Embryophyta</taxon>
        <taxon>Tracheophyta</taxon>
        <taxon>Spermatophyta</taxon>
        <taxon>Magnoliopsida</taxon>
        <taxon>Liliopsida</taxon>
        <taxon>Acoraceae</taxon>
        <taxon>Acorus</taxon>
    </lineage>
</organism>
<proteinExistence type="predicted"/>
<accession>A0AAV9A2P1</accession>
<dbReference type="Proteomes" id="UP001179952">
    <property type="component" value="Unassembled WGS sequence"/>
</dbReference>
<comment type="caution">
    <text evidence="2">The sequence shown here is derived from an EMBL/GenBank/DDBJ whole genome shotgun (WGS) entry which is preliminary data.</text>
</comment>